<feature type="transmembrane region" description="Helical" evidence="15">
    <location>
        <begin position="220"/>
        <end position="242"/>
    </location>
</feature>
<keyword evidence="3" id="KW-0145">Chemotaxis</keyword>
<evidence type="ECO:0000256" key="8">
    <source>
        <dbReference type="ARBA" id="ARBA00023157"/>
    </source>
</evidence>
<dbReference type="GO" id="GO:0006935">
    <property type="term" value="P:chemotaxis"/>
    <property type="evidence" value="ECO:0007669"/>
    <property type="project" value="UniProtKB-KW"/>
</dbReference>
<evidence type="ECO:0000256" key="4">
    <source>
        <dbReference type="ARBA" id="ARBA00022692"/>
    </source>
</evidence>
<dbReference type="Pfam" id="PF00001">
    <property type="entry name" value="7tm_1"/>
    <property type="match status" value="1"/>
</dbReference>
<reference evidence="17 18" key="1">
    <citation type="submission" date="2019-01" db="EMBL/GenBank/DDBJ databases">
        <title>Draft Genome and Complete Hox-Cluster Characterization of the Sterlet Sturgeon (Acipenser ruthenus).</title>
        <authorList>
            <person name="Wei Q."/>
        </authorList>
    </citation>
    <scope>NUCLEOTIDE SEQUENCE [LARGE SCALE GENOMIC DNA]</scope>
    <source>
        <strain evidence="17">WHYD16114868_AA</strain>
        <tissue evidence="17">Blood</tissue>
    </source>
</reference>
<dbReference type="InterPro" id="IPR000826">
    <property type="entry name" value="Formyl_rcpt-rel"/>
</dbReference>
<evidence type="ECO:0000313" key="17">
    <source>
        <dbReference type="EMBL" id="RXM97971.1"/>
    </source>
</evidence>
<organism evidence="17 18">
    <name type="scientific">Acipenser ruthenus</name>
    <name type="common">Sterlet sturgeon</name>
    <dbReference type="NCBI Taxonomy" id="7906"/>
    <lineage>
        <taxon>Eukaryota</taxon>
        <taxon>Metazoa</taxon>
        <taxon>Chordata</taxon>
        <taxon>Craniata</taxon>
        <taxon>Vertebrata</taxon>
        <taxon>Euteleostomi</taxon>
        <taxon>Actinopterygii</taxon>
        <taxon>Chondrostei</taxon>
        <taxon>Acipenseriformes</taxon>
        <taxon>Acipenseridae</taxon>
        <taxon>Acipenser</taxon>
    </lineage>
</organism>
<feature type="transmembrane region" description="Helical" evidence="15">
    <location>
        <begin position="121"/>
        <end position="140"/>
    </location>
</feature>
<name>A0A662YQ86_ACIRT</name>
<dbReference type="CDD" id="cd14974">
    <property type="entry name" value="7tmA_Anaphylatoxin_R-like"/>
    <property type="match status" value="1"/>
</dbReference>
<evidence type="ECO:0000256" key="2">
    <source>
        <dbReference type="ARBA" id="ARBA00022475"/>
    </source>
</evidence>
<comment type="similarity">
    <text evidence="13">Belongs to the G-protein coupled receptor 1 family.</text>
</comment>
<dbReference type="PANTHER" id="PTHR24225:SF0">
    <property type="entry name" value="N-FORMYL PEPTIDE RECEPTOR 2"/>
    <property type="match status" value="1"/>
</dbReference>
<keyword evidence="18" id="KW-1185">Reference proteome</keyword>
<keyword evidence="9 13" id="KW-0675">Receptor</keyword>
<dbReference type="GO" id="GO:0004930">
    <property type="term" value="F:G protein-coupled receptor activity"/>
    <property type="evidence" value="ECO:0007669"/>
    <property type="project" value="UniProtKB-KW"/>
</dbReference>
<dbReference type="EMBL" id="SCEB01000867">
    <property type="protein sequence ID" value="RXM97971.1"/>
    <property type="molecule type" value="Genomic_DNA"/>
</dbReference>
<comment type="caution">
    <text evidence="17">The sequence shown here is derived from an EMBL/GenBank/DDBJ whole genome shotgun (WGS) entry which is preliminary data.</text>
</comment>
<comment type="subcellular location">
    <subcellularLocation>
        <location evidence="1">Cell membrane</location>
        <topology evidence="1">Multi-pass membrane protein</topology>
    </subcellularLocation>
</comment>
<keyword evidence="2" id="KW-1003">Cell membrane</keyword>
<dbReference type="InterPro" id="IPR000276">
    <property type="entry name" value="GPCR_Rhodpsn"/>
</dbReference>
<keyword evidence="7 15" id="KW-0472">Membrane</keyword>
<evidence type="ECO:0000256" key="14">
    <source>
        <dbReference type="SAM" id="MobiDB-lite"/>
    </source>
</evidence>
<evidence type="ECO:0000256" key="13">
    <source>
        <dbReference type="RuleBase" id="RU000688"/>
    </source>
</evidence>
<sequence length="359" mass="40631">MDGDSGNHNGSNYDDYSEYEPDPAPEFFNITDHATSTPSNEHLMKIIAILLYTTTFVLGVCGNGLVIWMTGFKMKRTVNTTWFLSLAIADFIFCVFLPFSIVHAAYDFHWHFGLVMCKMNSFIMCLNMFASVFILTIISIDRCLSVVLPVWSQNNRTARRAGGLVVTAWLASALLSTPSLVLRDIHVENEKIICFNNYNLTADTSQAVNKYHKAVVFTRFFFGFLLPVIVIVICYSIIVRNLKKNRLAKSSKPFKIIASIIITFFICWVPYHVFNILELNHREIPHSALHHGIPIATGLLTANSFLNPVLYVFMGKDFKKTFKLSVLSRLENALCEDTRTTSKHNSGMRSELERSSTAI</sequence>
<keyword evidence="11 13" id="KW-0807">Transducer</keyword>
<dbReference type="OrthoDB" id="6117944at2759"/>
<dbReference type="Gene3D" id="1.20.1070.10">
    <property type="entry name" value="Rhodopsin 7-helix transmembrane proteins"/>
    <property type="match status" value="1"/>
</dbReference>
<gene>
    <name evidence="17" type="ORF">EOD39_13748</name>
</gene>
<evidence type="ECO:0000256" key="6">
    <source>
        <dbReference type="ARBA" id="ARBA00023040"/>
    </source>
</evidence>
<dbReference type="GO" id="GO:0007200">
    <property type="term" value="P:phospholipase C-activating G protein-coupled receptor signaling pathway"/>
    <property type="evidence" value="ECO:0007669"/>
    <property type="project" value="TreeGrafter"/>
</dbReference>
<feature type="transmembrane region" description="Helical" evidence="15">
    <location>
        <begin position="46"/>
        <end position="69"/>
    </location>
</feature>
<accession>A0A662YQ86</accession>
<evidence type="ECO:0000256" key="9">
    <source>
        <dbReference type="ARBA" id="ARBA00023170"/>
    </source>
</evidence>
<dbReference type="InterPro" id="IPR017452">
    <property type="entry name" value="GPCR_Rhodpsn_7TM"/>
</dbReference>
<keyword evidence="4 13" id="KW-0812">Transmembrane</keyword>
<dbReference type="GO" id="GO:0004875">
    <property type="term" value="F:complement receptor activity"/>
    <property type="evidence" value="ECO:0007669"/>
    <property type="project" value="TreeGrafter"/>
</dbReference>
<keyword evidence="6 13" id="KW-0297">G-protein coupled receptor</keyword>
<feature type="domain" description="G-protein coupled receptors family 1 profile" evidence="16">
    <location>
        <begin position="62"/>
        <end position="311"/>
    </location>
</feature>
<dbReference type="PRINTS" id="PR00526">
    <property type="entry name" value="FMETLEUPHER"/>
</dbReference>
<evidence type="ECO:0000256" key="10">
    <source>
        <dbReference type="ARBA" id="ARBA00023180"/>
    </source>
</evidence>
<keyword evidence="10" id="KW-0325">Glycoprotein</keyword>
<evidence type="ECO:0000256" key="11">
    <source>
        <dbReference type="ARBA" id="ARBA00023224"/>
    </source>
</evidence>
<feature type="transmembrane region" description="Helical" evidence="15">
    <location>
        <begin position="254"/>
        <end position="273"/>
    </location>
</feature>
<evidence type="ECO:0000256" key="1">
    <source>
        <dbReference type="ARBA" id="ARBA00004651"/>
    </source>
</evidence>
<feature type="transmembrane region" description="Helical" evidence="15">
    <location>
        <begin position="161"/>
        <end position="181"/>
    </location>
</feature>
<dbReference type="Proteomes" id="UP000289886">
    <property type="component" value="Unassembled WGS sequence"/>
</dbReference>
<dbReference type="PROSITE" id="PS50262">
    <property type="entry name" value="G_PROTEIN_RECEP_F1_2"/>
    <property type="match status" value="1"/>
</dbReference>
<dbReference type="GO" id="GO:0005886">
    <property type="term" value="C:plasma membrane"/>
    <property type="evidence" value="ECO:0007669"/>
    <property type="project" value="UniProtKB-SubCell"/>
</dbReference>
<comment type="similarity">
    <text evidence="12">Belongs to the chemokine-like receptor (CMKLR) family.</text>
</comment>
<evidence type="ECO:0000256" key="12">
    <source>
        <dbReference type="ARBA" id="ARBA00025736"/>
    </source>
</evidence>
<evidence type="ECO:0000256" key="15">
    <source>
        <dbReference type="SAM" id="Phobius"/>
    </source>
</evidence>
<dbReference type="GO" id="GO:0007204">
    <property type="term" value="P:positive regulation of cytosolic calcium ion concentration"/>
    <property type="evidence" value="ECO:0007669"/>
    <property type="project" value="TreeGrafter"/>
</dbReference>
<evidence type="ECO:0000256" key="5">
    <source>
        <dbReference type="ARBA" id="ARBA00022989"/>
    </source>
</evidence>
<evidence type="ECO:0000256" key="3">
    <source>
        <dbReference type="ARBA" id="ARBA00022500"/>
    </source>
</evidence>
<keyword evidence="8" id="KW-1015">Disulfide bond</keyword>
<dbReference type="GO" id="GO:0006954">
    <property type="term" value="P:inflammatory response"/>
    <property type="evidence" value="ECO:0007669"/>
    <property type="project" value="TreeGrafter"/>
</dbReference>
<feature type="compositionally biased region" description="Basic and acidic residues" evidence="14">
    <location>
        <begin position="350"/>
        <end position="359"/>
    </location>
</feature>
<dbReference type="SUPFAM" id="SSF81321">
    <property type="entry name" value="Family A G protein-coupled receptor-like"/>
    <property type="match status" value="1"/>
</dbReference>
<feature type="region of interest" description="Disordered" evidence="14">
    <location>
        <begin position="340"/>
        <end position="359"/>
    </location>
</feature>
<dbReference type="PROSITE" id="PS00237">
    <property type="entry name" value="G_PROTEIN_RECEP_F1_1"/>
    <property type="match status" value="1"/>
</dbReference>
<keyword evidence="5 15" id="KW-1133">Transmembrane helix</keyword>
<dbReference type="PRINTS" id="PR00237">
    <property type="entry name" value="GPCRRHODOPSN"/>
</dbReference>
<dbReference type="AlphaFoldDB" id="A0A662YQ86"/>
<feature type="transmembrane region" description="Helical" evidence="15">
    <location>
        <begin position="81"/>
        <end position="101"/>
    </location>
</feature>
<evidence type="ECO:0000259" key="16">
    <source>
        <dbReference type="PROSITE" id="PS50262"/>
    </source>
</evidence>
<protein>
    <submittedName>
        <fullName evidence="17">Chemokine-like receptor 1</fullName>
    </submittedName>
</protein>
<dbReference type="PANTHER" id="PTHR24225">
    <property type="entry name" value="CHEMOTACTIC RECEPTOR"/>
    <property type="match status" value="1"/>
</dbReference>
<evidence type="ECO:0000313" key="18">
    <source>
        <dbReference type="Proteomes" id="UP000289886"/>
    </source>
</evidence>
<proteinExistence type="inferred from homology"/>
<dbReference type="FunFam" id="1.20.1070.10:FF:000034">
    <property type="entry name" value="G-protein coupled receptor 1"/>
    <property type="match status" value="1"/>
</dbReference>
<feature type="transmembrane region" description="Helical" evidence="15">
    <location>
        <begin position="293"/>
        <end position="313"/>
    </location>
</feature>
<evidence type="ECO:0000256" key="7">
    <source>
        <dbReference type="ARBA" id="ARBA00023136"/>
    </source>
</evidence>